<organism evidence="2 3">
    <name type="scientific">Trichuris suis</name>
    <name type="common">pig whipworm</name>
    <dbReference type="NCBI Taxonomy" id="68888"/>
    <lineage>
        <taxon>Eukaryota</taxon>
        <taxon>Metazoa</taxon>
        <taxon>Ecdysozoa</taxon>
        <taxon>Nematoda</taxon>
        <taxon>Enoplea</taxon>
        <taxon>Dorylaimia</taxon>
        <taxon>Trichinellida</taxon>
        <taxon>Trichuridae</taxon>
        <taxon>Trichuris</taxon>
    </lineage>
</organism>
<sequence>MAAHQWKCTRWKHMAAKGSLVNMAHTKRMHSGTCEKEIDQRRRTRENIWPHSNGNEPMVRAKETLFTWSTRKGCTLERVRRRLTSGDRLVKIYGRTPMEMYPLET</sequence>
<evidence type="ECO:0000313" key="2">
    <source>
        <dbReference type="EMBL" id="KFD51338.1"/>
    </source>
</evidence>
<accession>A0A085M292</accession>
<evidence type="ECO:0000256" key="1">
    <source>
        <dbReference type="SAM" id="MobiDB-lite"/>
    </source>
</evidence>
<dbReference type="AlphaFoldDB" id="A0A085M292"/>
<evidence type="ECO:0000313" key="3">
    <source>
        <dbReference type="Proteomes" id="UP000030764"/>
    </source>
</evidence>
<dbReference type="Proteomes" id="UP000030764">
    <property type="component" value="Unassembled WGS sequence"/>
</dbReference>
<reference evidence="2 3" key="1">
    <citation type="journal article" date="2014" name="Nat. Genet.">
        <title>Genome and transcriptome of the porcine whipworm Trichuris suis.</title>
        <authorList>
            <person name="Jex A.R."/>
            <person name="Nejsum P."/>
            <person name="Schwarz E.M."/>
            <person name="Hu L."/>
            <person name="Young N.D."/>
            <person name="Hall R.S."/>
            <person name="Korhonen P.K."/>
            <person name="Liao S."/>
            <person name="Thamsborg S."/>
            <person name="Xia J."/>
            <person name="Xu P."/>
            <person name="Wang S."/>
            <person name="Scheerlinck J.P."/>
            <person name="Hofmann A."/>
            <person name="Sternberg P.W."/>
            <person name="Wang J."/>
            <person name="Gasser R.B."/>
        </authorList>
    </citation>
    <scope>NUCLEOTIDE SEQUENCE [LARGE SCALE GENOMIC DNA]</scope>
    <source>
        <strain evidence="2">DCEP-RM93M</strain>
    </source>
</reference>
<feature type="region of interest" description="Disordered" evidence="1">
    <location>
        <begin position="37"/>
        <end position="56"/>
    </location>
</feature>
<keyword evidence="3" id="KW-1185">Reference proteome</keyword>
<feature type="non-terminal residue" evidence="2">
    <location>
        <position position="105"/>
    </location>
</feature>
<proteinExistence type="predicted"/>
<name>A0A085M292_9BILA</name>
<dbReference type="EMBL" id="KL363240">
    <property type="protein sequence ID" value="KFD51338.1"/>
    <property type="molecule type" value="Genomic_DNA"/>
</dbReference>
<feature type="compositionally biased region" description="Basic and acidic residues" evidence="1">
    <location>
        <begin position="37"/>
        <end position="48"/>
    </location>
</feature>
<protein>
    <submittedName>
        <fullName evidence="2">Uncharacterized protein</fullName>
    </submittedName>
</protein>
<gene>
    <name evidence="2" type="ORF">M513_07743</name>
</gene>